<keyword evidence="3" id="KW-1185">Reference proteome</keyword>
<sequence>MASTLDGSAKSIDVGRRNEMRTEGNTCASSPEDLLTANEPDERDSLTRKPFRSSIQLWMPVRLVRVAALANADDDPTREPNERDFARLRNLAE</sequence>
<dbReference type="AlphaFoldDB" id="A0A1V4HV60"/>
<feature type="compositionally biased region" description="Basic and acidic residues" evidence="1">
    <location>
        <begin position="13"/>
        <end position="22"/>
    </location>
</feature>
<proteinExistence type="predicted"/>
<organism evidence="2 3">
    <name type="scientific">Nitrobacter vulgaris</name>
    <dbReference type="NCBI Taxonomy" id="29421"/>
    <lineage>
        <taxon>Bacteria</taxon>
        <taxon>Pseudomonadati</taxon>
        <taxon>Pseudomonadota</taxon>
        <taxon>Alphaproteobacteria</taxon>
        <taxon>Hyphomicrobiales</taxon>
        <taxon>Nitrobacteraceae</taxon>
        <taxon>Nitrobacter</taxon>
    </lineage>
</organism>
<evidence type="ECO:0000256" key="1">
    <source>
        <dbReference type="SAM" id="MobiDB-lite"/>
    </source>
</evidence>
<dbReference type="Proteomes" id="UP000189940">
    <property type="component" value="Unassembled WGS sequence"/>
</dbReference>
<feature type="region of interest" description="Disordered" evidence="1">
    <location>
        <begin position="1"/>
        <end position="50"/>
    </location>
</feature>
<feature type="compositionally biased region" description="Basic and acidic residues" evidence="1">
    <location>
        <begin position="75"/>
        <end position="93"/>
    </location>
</feature>
<evidence type="ECO:0000313" key="2">
    <source>
        <dbReference type="EMBL" id="OPH81492.1"/>
    </source>
</evidence>
<gene>
    <name evidence="2" type="ORF">B2M20_17380</name>
</gene>
<reference evidence="2 3" key="1">
    <citation type="submission" date="2017-02" db="EMBL/GenBank/DDBJ databases">
        <title>Genome sequence of the nitrite-oxidizing bacterium Nitrobacter vulgaris strain Ab1.</title>
        <authorList>
            <person name="Mellbye B.L."/>
            <person name="Davis E.W."/>
            <person name="Spieck E."/>
            <person name="Chang J.H."/>
            <person name="Bottomley P.J."/>
            <person name="Sayavedra-Soto L.A."/>
        </authorList>
    </citation>
    <scope>NUCLEOTIDE SEQUENCE [LARGE SCALE GENOMIC DNA]</scope>
    <source>
        <strain evidence="2 3">Ab1</strain>
    </source>
</reference>
<comment type="caution">
    <text evidence="2">The sequence shown here is derived from an EMBL/GenBank/DDBJ whole genome shotgun (WGS) entry which is preliminary data.</text>
</comment>
<name>A0A1V4HV60_NITVU</name>
<accession>A0A1V4HV60</accession>
<dbReference type="EMBL" id="MWPQ01000061">
    <property type="protein sequence ID" value="OPH81492.1"/>
    <property type="molecule type" value="Genomic_DNA"/>
</dbReference>
<feature type="region of interest" description="Disordered" evidence="1">
    <location>
        <begin position="73"/>
        <end position="93"/>
    </location>
</feature>
<protein>
    <submittedName>
        <fullName evidence="2">Uncharacterized protein</fullName>
    </submittedName>
</protein>
<evidence type="ECO:0000313" key="3">
    <source>
        <dbReference type="Proteomes" id="UP000189940"/>
    </source>
</evidence>